<dbReference type="InterPro" id="IPR045246">
    <property type="entry name" value="Piwi_ago-like"/>
</dbReference>
<evidence type="ECO:0000313" key="4">
    <source>
        <dbReference type="Proteomes" id="UP000186594"/>
    </source>
</evidence>
<evidence type="ECO:0000259" key="2">
    <source>
        <dbReference type="PROSITE" id="PS50822"/>
    </source>
</evidence>
<keyword evidence="4" id="KW-1185">Reference proteome</keyword>
<dbReference type="InterPro" id="IPR003100">
    <property type="entry name" value="PAZ_dom"/>
</dbReference>
<accession>A0A1U7LLR0</accession>
<dbReference type="Pfam" id="PF02170">
    <property type="entry name" value="PAZ"/>
    <property type="match status" value="1"/>
</dbReference>
<reference evidence="3 4" key="1">
    <citation type="submission" date="2016-04" db="EMBL/GenBank/DDBJ databases">
        <title>Evolutionary innovation and constraint leading to complex multicellularity in the Ascomycota.</title>
        <authorList>
            <person name="Cisse O."/>
            <person name="Nguyen A."/>
            <person name="Hewitt D.A."/>
            <person name="Jedd G."/>
            <person name="Stajich J.E."/>
        </authorList>
    </citation>
    <scope>NUCLEOTIDE SEQUENCE [LARGE SCALE GENOMIC DNA]</scope>
    <source>
        <strain evidence="3 4">DAH-3</strain>
    </source>
</reference>
<comment type="caution">
    <text evidence="3">The sequence shown here is derived from an EMBL/GenBank/DDBJ whole genome shotgun (WGS) entry which is preliminary data.</text>
</comment>
<dbReference type="InterPro" id="IPR012337">
    <property type="entry name" value="RNaseH-like_sf"/>
</dbReference>
<evidence type="ECO:0000313" key="3">
    <source>
        <dbReference type="EMBL" id="OLL23587.1"/>
    </source>
</evidence>
<dbReference type="SMART" id="SM00950">
    <property type="entry name" value="Piwi"/>
    <property type="match status" value="1"/>
</dbReference>
<dbReference type="STRING" id="1198029.A0A1U7LLR0"/>
<dbReference type="SUPFAM" id="SSF53098">
    <property type="entry name" value="Ribonuclease H-like"/>
    <property type="match status" value="1"/>
</dbReference>
<dbReference type="Gene3D" id="3.40.50.2300">
    <property type="match status" value="1"/>
</dbReference>
<dbReference type="Pfam" id="PF08699">
    <property type="entry name" value="ArgoL1"/>
    <property type="match status" value="1"/>
</dbReference>
<dbReference type="InterPro" id="IPR003165">
    <property type="entry name" value="Piwi"/>
</dbReference>
<dbReference type="OrthoDB" id="10252740at2759"/>
<dbReference type="InterPro" id="IPR032473">
    <property type="entry name" value="Argonaute_Mid_dom"/>
</dbReference>
<feature type="domain" description="PAZ" evidence="1">
    <location>
        <begin position="214"/>
        <end position="325"/>
    </location>
</feature>
<dbReference type="PROSITE" id="PS50821">
    <property type="entry name" value="PAZ"/>
    <property type="match status" value="1"/>
</dbReference>
<name>A0A1U7LLR0_NEOID</name>
<protein>
    <submittedName>
        <fullName evidence="3">Protein argonaute</fullName>
    </submittedName>
</protein>
<dbReference type="CDD" id="cd04657">
    <property type="entry name" value="Piwi_ago-like"/>
    <property type="match status" value="1"/>
</dbReference>
<dbReference type="SUPFAM" id="SSF101690">
    <property type="entry name" value="PAZ domain"/>
    <property type="match status" value="1"/>
</dbReference>
<dbReference type="Pfam" id="PF16486">
    <property type="entry name" value="ArgoN"/>
    <property type="match status" value="1"/>
</dbReference>
<dbReference type="Gene3D" id="2.170.260.10">
    <property type="entry name" value="paz domain"/>
    <property type="match status" value="1"/>
</dbReference>
<dbReference type="PROSITE" id="PS50822">
    <property type="entry name" value="PIWI"/>
    <property type="match status" value="1"/>
</dbReference>
<sequence length="837" mass="95444">MTMDLCSRPSDITEPTGIPALIYTNHYKVNSIPKSTVYQYEVIFGKGSGMLKPAFTRLLWNTRPVQEMVGNHKVIYDGRQIAWSATQLFREKTIEFETTVKDIDLTTALPEQKYTVRMQLTDKINLLLLQEFIQNRLPKNDDIQKCFMVLSNLLRQTPTQKFHILGNSKNFYSQEKSVPLSQGLELWNGIFQSIRPSVVNVDVATAVVWQGSISLLQLVSRYAGVNPEQLATYPRQQRSKLARAFKGLVFFVNHRGEQGLRRRIVFHSFTDAGASEIRFDMKGESITVQNYFLRTYNKRLEYPQVMCCKTSRNDILPLECCIVQSGQRYAGALTQDITSKIIRHAAKPPRERKEMIQNNVQQLDWARDPFLRDYGLEIDRNMMEITGRLIKPPKLQYFNNRPANYKEPGKWDLRGLRFVKAAQLANWAVIVFEREQKINLRAVQDFITTFVSEGTNYGMRFHVPQPNIEHVNPARNITDTIRNVISTSLKKFPKLPFSFVLCIYEQRNIDLYKRIKISCDIELGISSQICLRQHVLKSNLQYIGNVMMKVNKKLGGINWRIDQEDHALSKINASIVLGGDVCHAAPGSLMPSLATLTSSMDRAAANYTGQGRSQGNRIEIIQDLQSMITNAFKIFYHNTGEKPMNILYFRDGVSEGQYSQVKAIELKAIKAACFDLQPDWKPSILICVVTKRHHTRFFPSSSTVADRNGNVRPGLIVSSGITHPVDYDFYVQSHSALKGTARPAHYYVLHDDIGIPPSLFQDLCHNMCYNYERSTTAVSIIPPIYYADLVSRRIRAHLTTDYDAVSTVSGQDPPGDEAAANLLRGLHENLTQVAWYM</sequence>
<dbReference type="CDD" id="cd02846">
    <property type="entry name" value="PAZ_argonaute_like"/>
    <property type="match status" value="1"/>
</dbReference>
<dbReference type="Gene3D" id="3.30.420.10">
    <property type="entry name" value="Ribonuclease H-like superfamily/Ribonuclease H"/>
    <property type="match status" value="1"/>
</dbReference>
<dbReference type="InterPro" id="IPR036085">
    <property type="entry name" value="PAZ_dom_sf"/>
</dbReference>
<gene>
    <name evidence="3" type="ORF">NEOLI_004598</name>
</gene>
<dbReference type="EMBL" id="LXFE01001466">
    <property type="protein sequence ID" value="OLL23587.1"/>
    <property type="molecule type" value="Genomic_DNA"/>
</dbReference>
<dbReference type="InterPro" id="IPR032472">
    <property type="entry name" value="ArgoL2"/>
</dbReference>
<dbReference type="InterPro" id="IPR032474">
    <property type="entry name" value="Argonaute_N"/>
</dbReference>
<dbReference type="OMA" id="CFAQQQH"/>
<dbReference type="PANTHER" id="PTHR22891">
    <property type="entry name" value="EUKARYOTIC TRANSLATION INITIATION FACTOR 2C"/>
    <property type="match status" value="1"/>
</dbReference>
<dbReference type="InterPro" id="IPR014811">
    <property type="entry name" value="ArgoL1"/>
</dbReference>
<proteinExistence type="predicted"/>
<dbReference type="InterPro" id="IPR036397">
    <property type="entry name" value="RNaseH_sf"/>
</dbReference>
<dbReference type="Proteomes" id="UP000186594">
    <property type="component" value="Unassembled WGS sequence"/>
</dbReference>
<dbReference type="AlphaFoldDB" id="A0A1U7LLR0"/>
<dbReference type="GO" id="GO:0003723">
    <property type="term" value="F:RNA binding"/>
    <property type="evidence" value="ECO:0007669"/>
    <property type="project" value="InterPro"/>
</dbReference>
<organism evidence="3 4">
    <name type="scientific">Neolecta irregularis (strain DAH-3)</name>
    <dbReference type="NCBI Taxonomy" id="1198029"/>
    <lineage>
        <taxon>Eukaryota</taxon>
        <taxon>Fungi</taxon>
        <taxon>Dikarya</taxon>
        <taxon>Ascomycota</taxon>
        <taxon>Taphrinomycotina</taxon>
        <taxon>Neolectales</taxon>
        <taxon>Neolectaceae</taxon>
        <taxon>Neolecta</taxon>
    </lineage>
</organism>
<feature type="domain" description="Piwi" evidence="2">
    <location>
        <begin position="499"/>
        <end position="799"/>
    </location>
</feature>
<dbReference type="Pfam" id="PF16487">
    <property type="entry name" value="ArgoMid"/>
    <property type="match status" value="1"/>
</dbReference>
<dbReference type="SMART" id="SM01163">
    <property type="entry name" value="DUF1785"/>
    <property type="match status" value="1"/>
</dbReference>
<evidence type="ECO:0000259" key="1">
    <source>
        <dbReference type="PROSITE" id="PS50821"/>
    </source>
</evidence>
<dbReference type="Pfam" id="PF16488">
    <property type="entry name" value="ArgoL2"/>
    <property type="match status" value="1"/>
</dbReference>
<dbReference type="Pfam" id="PF02171">
    <property type="entry name" value="Piwi"/>
    <property type="match status" value="1"/>
</dbReference>